<dbReference type="GO" id="GO:0002376">
    <property type="term" value="P:immune system process"/>
    <property type="evidence" value="ECO:0007669"/>
    <property type="project" value="UniProtKB-KW"/>
</dbReference>
<dbReference type="InterPro" id="IPR050413">
    <property type="entry name" value="TCR_beta_variable"/>
</dbReference>
<dbReference type="PANTHER" id="PTHR23268">
    <property type="entry name" value="T-CELL RECEPTOR BETA CHAIN"/>
    <property type="match status" value="1"/>
</dbReference>
<keyword evidence="1" id="KW-0732">Signal</keyword>
<accession>A0A672QLZ5</accession>
<dbReference type="InterPro" id="IPR007110">
    <property type="entry name" value="Ig-like_dom"/>
</dbReference>
<dbReference type="Pfam" id="PF07686">
    <property type="entry name" value="V-set"/>
    <property type="match status" value="1"/>
</dbReference>
<organism evidence="4 5">
    <name type="scientific">Sinocyclocheilus grahami</name>
    <name type="common">Dianchi golden-line fish</name>
    <name type="synonym">Barbus grahami</name>
    <dbReference type="NCBI Taxonomy" id="75366"/>
    <lineage>
        <taxon>Eukaryota</taxon>
        <taxon>Metazoa</taxon>
        <taxon>Chordata</taxon>
        <taxon>Craniata</taxon>
        <taxon>Vertebrata</taxon>
        <taxon>Euteleostomi</taxon>
        <taxon>Actinopterygii</taxon>
        <taxon>Neopterygii</taxon>
        <taxon>Teleostei</taxon>
        <taxon>Ostariophysi</taxon>
        <taxon>Cypriniformes</taxon>
        <taxon>Cyprinidae</taxon>
        <taxon>Cyprininae</taxon>
        <taxon>Sinocyclocheilus</taxon>
    </lineage>
</organism>
<dbReference type="InterPro" id="IPR013783">
    <property type="entry name" value="Ig-like_fold"/>
</dbReference>
<dbReference type="SMART" id="SM00406">
    <property type="entry name" value="IGv"/>
    <property type="match status" value="1"/>
</dbReference>
<dbReference type="SUPFAM" id="SSF48726">
    <property type="entry name" value="Immunoglobulin"/>
    <property type="match status" value="1"/>
</dbReference>
<dbReference type="Ensembl" id="ENSSGRT00000082051.1">
    <property type="protein sequence ID" value="ENSSGRP00000077076.1"/>
    <property type="gene ID" value="ENSSGRG00000039042.1"/>
</dbReference>
<dbReference type="InParanoid" id="A0A672QLZ5"/>
<dbReference type="Gene3D" id="2.60.40.10">
    <property type="entry name" value="Immunoglobulins"/>
    <property type="match status" value="1"/>
</dbReference>
<dbReference type="AlphaFoldDB" id="A0A672QLZ5"/>
<evidence type="ECO:0000256" key="1">
    <source>
        <dbReference type="ARBA" id="ARBA00022729"/>
    </source>
</evidence>
<dbReference type="GO" id="GO:0005886">
    <property type="term" value="C:plasma membrane"/>
    <property type="evidence" value="ECO:0007669"/>
    <property type="project" value="TreeGrafter"/>
</dbReference>
<reference evidence="4" key="2">
    <citation type="submission" date="2025-09" db="UniProtKB">
        <authorList>
            <consortium name="Ensembl"/>
        </authorList>
    </citation>
    <scope>IDENTIFICATION</scope>
</reference>
<protein>
    <recommendedName>
        <fullName evidence="3">Ig-like domain-containing protein</fullName>
    </recommendedName>
</protein>
<dbReference type="Proteomes" id="UP000472262">
    <property type="component" value="Unassembled WGS sequence"/>
</dbReference>
<dbReference type="CDD" id="cd00099">
    <property type="entry name" value="IgV"/>
    <property type="match status" value="1"/>
</dbReference>
<dbReference type="InterPro" id="IPR013106">
    <property type="entry name" value="Ig_V-set"/>
</dbReference>
<evidence type="ECO:0000259" key="3">
    <source>
        <dbReference type="PROSITE" id="PS50835"/>
    </source>
</evidence>
<sequence>MFPHRINKTRSLKINIFSLLGAKMFTYCYCHSKCFHLLTDFSVNSSIIQTPTHLLSKNNKEANISCHHGDSSYLYLFWYQQKNEGGSLELIGMQTGDSGTPEEKFKPRFALSGHATKDAFLLISSISAEDSAVYFCATSKHSHIIPYNR</sequence>
<keyword evidence="5" id="KW-1185">Reference proteome</keyword>
<evidence type="ECO:0000256" key="2">
    <source>
        <dbReference type="ARBA" id="ARBA00022859"/>
    </source>
</evidence>
<dbReference type="OMA" id="EANISCH"/>
<evidence type="ECO:0000313" key="5">
    <source>
        <dbReference type="Proteomes" id="UP000472262"/>
    </source>
</evidence>
<dbReference type="PANTHER" id="PTHR23268:SF124">
    <property type="entry name" value="IG-LIKE DOMAIN-CONTAINING PROTEIN"/>
    <property type="match status" value="1"/>
</dbReference>
<feature type="domain" description="Ig-like" evidence="3">
    <location>
        <begin position="45"/>
        <end position="149"/>
    </location>
</feature>
<dbReference type="PROSITE" id="PS50835">
    <property type="entry name" value="IG_LIKE"/>
    <property type="match status" value="1"/>
</dbReference>
<reference evidence="4" key="1">
    <citation type="submission" date="2025-08" db="UniProtKB">
        <authorList>
            <consortium name="Ensembl"/>
        </authorList>
    </citation>
    <scope>IDENTIFICATION</scope>
</reference>
<keyword evidence="2" id="KW-0391">Immunity</keyword>
<name>A0A672QLZ5_SINGR</name>
<proteinExistence type="predicted"/>
<evidence type="ECO:0000313" key="4">
    <source>
        <dbReference type="Ensembl" id="ENSSGRP00000077076.1"/>
    </source>
</evidence>
<dbReference type="InterPro" id="IPR036179">
    <property type="entry name" value="Ig-like_dom_sf"/>
</dbReference>
<dbReference type="GO" id="GO:0007166">
    <property type="term" value="P:cell surface receptor signaling pathway"/>
    <property type="evidence" value="ECO:0007669"/>
    <property type="project" value="TreeGrafter"/>
</dbReference>